<accession>A0ABT0GW76</accession>
<keyword evidence="3" id="KW-1185">Reference proteome</keyword>
<keyword evidence="1" id="KW-0472">Membrane</keyword>
<dbReference type="RefSeq" id="WP_248155841.1">
    <property type="nucleotide sequence ID" value="NZ_JALNMJ010000011.1"/>
</dbReference>
<reference evidence="2" key="1">
    <citation type="submission" date="2022-04" db="EMBL/GenBank/DDBJ databases">
        <title>Roseibium sp. CAU 1639 isolated from mud.</title>
        <authorList>
            <person name="Kim W."/>
        </authorList>
    </citation>
    <scope>NUCLEOTIDE SEQUENCE</scope>
    <source>
        <strain evidence="2">CAU 1639</strain>
    </source>
</reference>
<name>A0ABT0GW76_9HYPH</name>
<keyword evidence="1" id="KW-1133">Transmembrane helix</keyword>
<dbReference type="Proteomes" id="UP001431221">
    <property type="component" value="Unassembled WGS sequence"/>
</dbReference>
<evidence type="ECO:0000313" key="2">
    <source>
        <dbReference type="EMBL" id="MCK7613703.1"/>
    </source>
</evidence>
<organism evidence="2 3">
    <name type="scientific">Roseibium sediminicola</name>
    <dbReference type="NCBI Taxonomy" id="2933272"/>
    <lineage>
        <taxon>Bacteria</taxon>
        <taxon>Pseudomonadati</taxon>
        <taxon>Pseudomonadota</taxon>
        <taxon>Alphaproteobacteria</taxon>
        <taxon>Hyphomicrobiales</taxon>
        <taxon>Stappiaceae</taxon>
        <taxon>Roseibium</taxon>
    </lineage>
</organism>
<evidence type="ECO:0000313" key="3">
    <source>
        <dbReference type="Proteomes" id="UP001431221"/>
    </source>
</evidence>
<protein>
    <submittedName>
        <fullName evidence="2">Uncharacterized protein</fullName>
    </submittedName>
</protein>
<sequence length="172" mass="20180">MTNGENREEAVRFFRRCGMVRVGGNMCRSRQRRKNLIFQEINFSIYFKVFLVALCLCVISNNVFAEERRVFVREGVIVPHIDIADKKLRSLAESLVNVFSVASDVQVKFSGEVNFYLIERRNIISDDEFRSKFSKEKFGDGFSDFYSERVDGEEPCYTRFLLRGMFLFGRFL</sequence>
<dbReference type="EMBL" id="JALNMJ010000011">
    <property type="protein sequence ID" value="MCK7613703.1"/>
    <property type="molecule type" value="Genomic_DNA"/>
</dbReference>
<proteinExistence type="predicted"/>
<keyword evidence="1" id="KW-0812">Transmembrane</keyword>
<feature type="transmembrane region" description="Helical" evidence="1">
    <location>
        <begin position="45"/>
        <end position="64"/>
    </location>
</feature>
<evidence type="ECO:0000256" key="1">
    <source>
        <dbReference type="SAM" id="Phobius"/>
    </source>
</evidence>
<comment type="caution">
    <text evidence="2">The sequence shown here is derived from an EMBL/GenBank/DDBJ whole genome shotgun (WGS) entry which is preliminary data.</text>
</comment>
<gene>
    <name evidence="2" type="ORF">M0H32_16155</name>
</gene>